<proteinExistence type="predicted"/>
<dbReference type="GO" id="GO:0046421">
    <property type="term" value="F:methylisocitrate lyase activity"/>
    <property type="evidence" value="ECO:0007669"/>
    <property type="project" value="TreeGrafter"/>
</dbReference>
<evidence type="ECO:0000313" key="2">
    <source>
        <dbReference type="Proteomes" id="UP001196068"/>
    </source>
</evidence>
<keyword evidence="2" id="KW-1185">Reference proteome</keyword>
<dbReference type="Gene3D" id="3.20.20.60">
    <property type="entry name" value="Phosphoenolpyruvate-binding domains"/>
    <property type="match status" value="1"/>
</dbReference>
<dbReference type="CDD" id="cd00377">
    <property type="entry name" value="ICL_PEPM"/>
    <property type="match status" value="1"/>
</dbReference>
<accession>A0AAF1JXM0</accession>
<dbReference type="PANTHER" id="PTHR42905:SF3">
    <property type="entry name" value="OXALOACETATE DECARBOXYLASE"/>
    <property type="match status" value="1"/>
</dbReference>
<dbReference type="InterPro" id="IPR040442">
    <property type="entry name" value="Pyrv_kinase-like_dom_sf"/>
</dbReference>
<dbReference type="InterPro" id="IPR039556">
    <property type="entry name" value="ICL/PEPM"/>
</dbReference>
<dbReference type="InterPro" id="IPR015813">
    <property type="entry name" value="Pyrv/PenolPyrv_kinase-like_dom"/>
</dbReference>
<dbReference type="Pfam" id="PF13714">
    <property type="entry name" value="PEP_mutase"/>
    <property type="match status" value="1"/>
</dbReference>
<dbReference type="SUPFAM" id="SSF51621">
    <property type="entry name" value="Phosphoenolpyruvate/pyruvate domain"/>
    <property type="match status" value="1"/>
</dbReference>
<keyword evidence="1" id="KW-0456">Lyase</keyword>
<name>A0AAF1JXM0_9PROT</name>
<protein>
    <submittedName>
        <fullName evidence="1">Isocitrate lyase/PEP mutase family protein</fullName>
    </submittedName>
</protein>
<evidence type="ECO:0000313" key="1">
    <source>
        <dbReference type="EMBL" id="MBR0656296.1"/>
    </source>
</evidence>
<dbReference type="PANTHER" id="PTHR42905">
    <property type="entry name" value="PHOSPHOENOLPYRUVATE CARBOXYLASE"/>
    <property type="match status" value="1"/>
</dbReference>
<dbReference type="Proteomes" id="UP001196068">
    <property type="component" value="Unassembled WGS sequence"/>
</dbReference>
<organism evidence="1 2">
    <name type="scientific">Plastoroseomonas arctica</name>
    <dbReference type="NCBI Taxonomy" id="1509237"/>
    <lineage>
        <taxon>Bacteria</taxon>
        <taxon>Pseudomonadati</taxon>
        <taxon>Pseudomonadota</taxon>
        <taxon>Alphaproteobacteria</taxon>
        <taxon>Acetobacterales</taxon>
        <taxon>Acetobacteraceae</taxon>
        <taxon>Plastoroseomonas</taxon>
    </lineage>
</organism>
<reference evidence="1" key="2">
    <citation type="journal article" date="2021" name="Syst. Appl. Microbiol.">
        <title>Roseomonas hellenica sp. nov., isolated from roots of wild-growing Alkanna tinctoria.</title>
        <authorList>
            <person name="Rat A."/>
            <person name="Naranjo H.D."/>
            <person name="Lebbe L."/>
            <person name="Cnockaert M."/>
            <person name="Krigas N."/>
            <person name="Grigoriadou K."/>
            <person name="Maloupa E."/>
            <person name="Willems A."/>
        </authorList>
    </citation>
    <scope>NUCLEOTIDE SEQUENCE</scope>
    <source>
        <strain evidence="1">LMG 28251</strain>
    </source>
</reference>
<dbReference type="AlphaFoldDB" id="A0AAF1JXM0"/>
<gene>
    <name evidence="1" type="ORF">GXW79_14535</name>
</gene>
<reference evidence="1" key="1">
    <citation type="submission" date="2020-01" db="EMBL/GenBank/DDBJ databases">
        <authorList>
            <person name="Rat A."/>
        </authorList>
    </citation>
    <scope>NUCLEOTIDE SEQUENCE</scope>
    <source>
        <strain evidence="1">LMG 28251</strain>
    </source>
</reference>
<comment type="caution">
    <text evidence="1">The sequence shown here is derived from an EMBL/GenBank/DDBJ whole genome shotgun (WGS) entry which is preliminary data.</text>
</comment>
<dbReference type="EMBL" id="JAAEDH010000017">
    <property type="protein sequence ID" value="MBR0656296.1"/>
    <property type="molecule type" value="Genomic_DNA"/>
</dbReference>
<dbReference type="GO" id="GO:0019629">
    <property type="term" value="P:propionate catabolic process, 2-methylcitrate cycle"/>
    <property type="evidence" value="ECO:0007669"/>
    <property type="project" value="TreeGrafter"/>
</dbReference>
<sequence>MSAGERRAQLRAILAGDVCVHPASVHDAMAGRIAADLGFELGMLAGSTASLAVLGAPDLIVLTLTEFAEQARRITRAGAPPLLCDADHGYGNALNVMRTVQELETAGVAGFSLEDTELPRPFGDGATRLISLAEGLGKIKAGLAAREDASLVIMARTGAVGITGMTDALERARAYDACGADVLFFTGITERAQLEALSAATTLPIMLGGLSPALADKVYLASQRVRIALQGHQPIAASMAAVHATLKQLRDGVAPGQLTGVPPADFMKRITREADYAQWTQDYLGSKP</sequence>